<feature type="region of interest" description="Disordered" evidence="1">
    <location>
        <begin position="850"/>
        <end position="969"/>
    </location>
</feature>
<feature type="compositionally biased region" description="Basic and acidic residues" evidence="1">
    <location>
        <begin position="907"/>
        <end position="916"/>
    </location>
</feature>
<dbReference type="EMBL" id="JAGDFM010000027">
    <property type="protein sequence ID" value="KAG7390796.1"/>
    <property type="molecule type" value="Genomic_DNA"/>
</dbReference>
<evidence type="ECO:0000256" key="1">
    <source>
        <dbReference type="SAM" id="MobiDB-lite"/>
    </source>
</evidence>
<feature type="compositionally biased region" description="Basic and acidic residues" evidence="1">
    <location>
        <begin position="858"/>
        <end position="875"/>
    </location>
</feature>
<feature type="domain" description="PH" evidence="2">
    <location>
        <begin position="1099"/>
        <end position="1207"/>
    </location>
</feature>
<protein>
    <recommendedName>
        <fullName evidence="2">PH domain-containing protein</fullName>
    </recommendedName>
</protein>
<dbReference type="PROSITE" id="PS50003">
    <property type="entry name" value="PH_DOMAIN"/>
    <property type="match status" value="1"/>
</dbReference>
<feature type="region of interest" description="Disordered" evidence="1">
    <location>
        <begin position="799"/>
        <end position="838"/>
    </location>
</feature>
<evidence type="ECO:0000259" key="2">
    <source>
        <dbReference type="PROSITE" id="PS50003"/>
    </source>
</evidence>
<dbReference type="Proteomes" id="UP000694044">
    <property type="component" value="Unassembled WGS sequence"/>
</dbReference>
<feature type="region of interest" description="Disordered" evidence="1">
    <location>
        <begin position="1"/>
        <end position="138"/>
    </location>
</feature>
<organism evidence="3 4">
    <name type="scientific">Phytophthora pseudosyringae</name>
    <dbReference type="NCBI Taxonomy" id="221518"/>
    <lineage>
        <taxon>Eukaryota</taxon>
        <taxon>Sar</taxon>
        <taxon>Stramenopiles</taxon>
        <taxon>Oomycota</taxon>
        <taxon>Peronosporomycetes</taxon>
        <taxon>Peronosporales</taxon>
        <taxon>Peronosporaceae</taxon>
        <taxon>Phytophthora</taxon>
    </lineage>
</organism>
<feature type="compositionally biased region" description="Low complexity" evidence="1">
    <location>
        <begin position="100"/>
        <end position="116"/>
    </location>
</feature>
<dbReference type="InterPro" id="IPR001849">
    <property type="entry name" value="PH_domain"/>
</dbReference>
<feature type="compositionally biased region" description="Polar residues" evidence="1">
    <location>
        <begin position="999"/>
        <end position="1014"/>
    </location>
</feature>
<sequence length="1396" mass="154356">MEAASTPSDAASRPSKTPAAPEDAPEIVGEPVTLEELATPTAGASKSKEDAAQTFAAAAVEEEETTVTEEKENNEEENIEEENNEDEDEEEEEEEETTETDATVAAVEETIVAETVETGEKTTAEAAVDGANESGDSNEIEVLMDLASFDDDGDEEDDEFHEAMEDGVDLLEEEDAVKPAVPPTMSFSVNEMEVITNRGGRSGSLSKFLDDADSYRRRSLPSYPDDQLFAGSMSHKTMTLAAFLDMQIDPVLEILEDTDSDIRLWLMQPETVKEVLAEFVTPPVLSGEPHEEYGYYKKHFLCSEIIMKLYTGEEDLYESFSSDSSSGSTASTAVFGCQEQEDIGKWEQLYSIFENPIPLDEMQLLFFSKALVRLHDGFCLEEGYVSNVLKRFLPMVIPHLYSNTIKYMLTLILQSYESVHPITGRNDAMEIAAPLLADATRVDPTLPENLPLVENTTNLLVDMLQANQADRLGAFSRREGGVYLSKYFVRDQFGTIRGFESMTHGYHNFLQYMLLEEMSKQPAIVEKLFKNASDELAIIREKKLTEVSSALNIHVVAELLALCQKLLNESIESDDDNNQTPETEAQNTQMFGYSSFSSEQYPNSPHEGGNETSMYNLTSLPRGHALWTYVIDVARKTCGSFVSQLNKGLPSSVEISLAKYLNNLVLLNDAGMDEELHNSGLIQAYLAILEKRSSFDMLIIHVVPAVSFILRDADACRAKNCPLTKDLFGVDIKVPENIISLLLRAKVDIPSLDIYAAILHDVIDEVFTSKAPSQNNAQVVFHCKRSSAWAKLSEKTRFSSGSEKSDSARGSDERRSSVGEVATRSERDSAVEATAAVDEEVFPVAESLLQEEPAASSEKPETASDRLSVKEKEASTPESESSSPIPETTKLDGAANNAAEEEDEPQVDSKEKEAKPEAPPSIITDPATKLASPSPTSKKDSPKKSPKEKTEANSEASRNSEGDGSRKSHYFKNVLQSPVFKSPMRLGSVIKPPVAPPAQDSSSQSNGENNQRNSFGWNSVFKRLRKSLVTTHNEKVDKKVLALSNEAYASPNVAPRQTDVFVVDTSRGEDITTFVTRDAGVVVTDVPAASSKSSESAMNVITAGYMYKNKYPETGHRNVWERYYFVLNRSEGSLSYYISEAHAKDRTFVRGTSRPLTVSEGLPMHVHGQHNVFGFQINTQGHGAFMVLVDSIDTRLTWLTEILVCVSNANPLPPLPKQRLSLQPDDAPKQRLSATTSSISSLKCGKEEMRELVVELYRNLFGPNLKFSSPLDAPASFWMEEKIDPVSDGCVLSSNLPDCVPYWGEFHGYKRLCDYWKMRDETVERSSGRVLRILVDEDEETAVVMTSTTFRILRNSEIVTEESCDIVSVSGGSIVSIHCTFDSHRIAQAFKKYAST</sequence>
<feature type="compositionally biased region" description="Low complexity" evidence="1">
    <location>
        <begin position="876"/>
        <end position="898"/>
    </location>
</feature>
<name>A0A8T1WBT0_9STRA</name>
<evidence type="ECO:0000313" key="4">
    <source>
        <dbReference type="Proteomes" id="UP000694044"/>
    </source>
</evidence>
<keyword evidence="4" id="KW-1185">Reference proteome</keyword>
<gene>
    <name evidence="3" type="ORF">PHYPSEUDO_006618</name>
</gene>
<dbReference type="OrthoDB" id="163290at2759"/>
<feature type="compositionally biased region" description="Acidic residues" evidence="1">
    <location>
        <begin position="60"/>
        <end position="99"/>
    </location>
</feature>
<reference evidence="3" key="1">
    <citation type="submission" date="2021-02" db="EMBL/GenBank/DDBJ databases">
        <authorList>
            <person name="Palmer J.M."/>
        </authorList>
    </citation>
    <scope>NUCLEOTIDE SEQUENCE</scope>
    <source>
        <strain evidence="3">SCRP734</strain>
    </source>
</reference>
<proteinExistence type="predicted"/>
<evidence type="ECO:0000313" key="3">
    <source>
        <dbReference type="EMBL" id="KAG7390796.1"/>
    </source>
</evidence>
<feature type="compositionally biased region" description="Basic and acidic residues" evidence="1">
    <location>
        <begin position="799"/>
        <end position="830"/>
    </location>
</feature>
<feature type="compositionally biased region" description="Basic and acidic residues" evidence="1">
    <location>
        <begin position="937"/>
        <end position="966"/>
    </location>
</feature>
<dbReference type="SMART" id="SM00233">
    <property type="entry name" value="PH"/>
    <property type="match status" value="1"/>
</dbReference>
<feature type="region of interest" description="Disordered" evidence="1">
    <location>
        <begin position="986"/>
        <end position="1014"/>
    </location>
</feature>
<comment type="caution">
    <text evidence="3">The sequence shown here is derived from an EMBL/GenBank/DDBJ whole genome shotgun (WGS) entry which is preliminary data.</text>
</comment>
<accession>A0A8T1WBT0</accession>